<dbReference type="EC" id="2.4.-.-" evidence="5"/>
<organism evidence="5 6">
    <name type="scientific">Actinomycetospora atypica</name>
    <dbReference type="NCBI Taxonomy" id="1290095"/>
    <lineage>
        <taxon>Bacteria</taxon>
        <taxon>Bacillati</taxon>
        <taxon>Actinomycetota</taxon>
        <taxon>Actinomycetes</taxon>
        <taxon>Pseudonocardiales</taxon>
        <taxon>Pseudonocardiaceae</taxon>
        <taxon>Actinomycetospora</taxon>
    </lineage>
</organism>
<dbReference type="SUPFAM" id="SSF53756">
    <property type="entry name" value="UDP-Glycosyltransferase/glycogen phosphorylase"/>
    <property type="match status" value="1"/>
</dbReference>
<dbReference type="EMBL" id="JBHSIV010000004">
    <property type="protein sequence ID" value="MFC5061605.1"/>
    <property type="molecule type" value="Genomic_DNA"/>
</dbReference>
<dbReference type="Proteomes" id="UP001595947">
    <property type="component" value="Unassembled WGS sequence"/>
</dbReference>
<dbReference type="GO" id="GO:0016757">
    <property type="term" value="F:glycosyltransferase activity"/>
    <property type="evidence" value="ECO:0007669"/>
    <property type="project" value="UniProtKB-KW"/>
</dbReference>
<evidence type="ECO:0000313" key="5">
    <source>
        <dbReference type="EMBL" id="MFC5061605.1"/>
    </source>
</evidence>
<evidence type="ECO:0000259" key="3">
    <source>
        <dbReference type="Pfam" id="PF00534"/>
    </source>
</evidence>
<evidence type="ECO:0000256" key="1">
    <source>
        <dbReference type="ARBA" id="ARBA00022676"/>
    </source>
</evidence>
<dbReference type="PANTHER" id="PTHR45947:SF3">
    <property type="entry name" value="SULFOQUINOVOSYL TRANSFERASE SQD2"/>
    <property type="match status" value="1"/>
</dbReference>
<reference evidence="6" key="1">
    <citation type="journal article" date="2019" name="Int. J. Syst. Evol. Microbiol.">
        <title>The Global Catalogue of Microorganisms (GCM) 10K type strain sequencing project: providing services to taxonomists for standard genome sequencing and annotation.</title>
        <authorList>
            <consortium name="The Broad Institute Genomics Platform"/>
            <consortium name="The Broad Institute Genome Sequencing Center for Infectious Disease"/>
            <person name="Wu L."/>
            <person name="Ma J."/>
        </authorList>
    </citation>
    <scope>NUCLEOTIDE SEQUENCE [LARGE SCALE GENOMIC DNA]</scope>
    <source>
        <strain evidence="6">CGMCC 4.7093</strain>
    </source>
</reference>
<dbReference type="Pfam" id="PF13439">
    <property type="entry name" value="Glyco_transf_4"/>
    <property type="match status" value="1"/>
</dbReference>
<keyword evidence="1 5" id="KW-0328">Glycosyltransferase</keyword>
<feature type="domain" description="Glycosyltransferase subfamily 4-like N-terminal" evidence="4">
    <location>
        <begin position="11"/>
        <end position="178"/>
    </location>
</feature>
<proteinExistence type="predicted"/>
<dbReference type="InterPro" id="IPR028098">
    <property type="entry name" value="Glyco_trans_4-like_N"/>
</dbReference>
<name>A0ABV9YFX5_9PSEU</name>
<dbReference type="InterPro" id="IPR050194">
    <property type="entry name" value="Glycosyltransferase_grp1"/>
</dbReference>
<dbReference type="PANTHER" id="PTHR45947">
    <property type="entry name" value="SULFOQUINOVOSYL TRANSFERASE SQD2"/>
    <property type="match status" value="1"/>
</dbReference>
<sequence>MLVHEWIAQAGGSENVLEAMSTSFPDADIHCLWNDSSGRFDASRVHESWMARTPFRRSKALALPLMPVAWRTLQDQGYEWALISSHAFAHHAHFRGAPATFRRFVYVHTPARYVWSRAHDARGDGLLARIASRALRPLDRRRAGEGAEFAANSHFVRERIRRTWGVDARVIHPPVDVELIQSVDDWRSELTDGERRFLDLLPSDFVLGASRFIPYKRLEDVIRTGEALSKPVVLAGRGPHRRVLEDAAATANVPVIFVDAPSRAMLYALYQRTALYVFPAVEDFGIMPVEAMAAGAPVLAQVEGGAAESVIPGLTGGLVAFDDDDAIRRAAYEAMQTLQSHRREHAKEFSLARFQREIAEWVSQG</sequence>
<gene>
    <name evidence="5" type="ORF">ACFPBZ_05270</name>
</gene>
<dbReference type="Gene3D" id="3.40.50.2000">
    <property type="entry name" value="Glycogen Phosphorylase B"/>
    <property type="match status" value="2"/>
</dbReference>
<comment type="caution">
    <text evidence="5">The sequence shown here is derived from an EMBL/GenBank/DDBJ whole genome shotgun (WGS) entry which is preliminary data.</text>
</comment>
<evidence type="ECO:0000256" key="2">
    <source>
        <dbReference type="ARBA" id="ARBA00022679"/>
    </source>
</evidence>
<keyword evidence="2 5" id="KW-0808">Transferase</keyword>
<accession>A0ABV9YFX5</accession>
<dbReference type="RefSeq" id="WP_378034956.1">
    <property type="nucleotide sequence ID" value="NZ_JBHSIV010000004.1"/>
</dbReference>
<dbReference type="InterPro" id="IPR001296">
    <property type="entry name" value="Glyco_trans_1"/>
</dbReference>
<protein>
    <submittedName>
        <fullName evidence="5">Glycosyltransferase</fullName>
        <ecNumber evidence="5">2.4.-.-</ecNumber>
    </submittedName>
</protein>
<feature type="domain" description="Glycosyl transferase family 1" evidence="3">
    <location>
        <begin position="205"/>
        <end position="336"/>
    </location>
</feature>
<evidence type="ECO:0000259" key="4">
    <source>
        <dbReference type="Pfam" id="PF13439"/>
    </source>
</evidence>
<dbReference type="Pfam" id="PF00534">
    <property type="entry name" value="Glycos_transf_1"/>
    <property type="match status" value="1"/>
</dbReference>
<keyword evidence="6" id="KW-1185">Reference proteome</keyword>
<evidence type="ECO:0000313" key="6">
    <source>
        <dbReference type="Proteomes" id="UP001595947"/>
    </source>
</evidence>